<dbReference type="InterPro" id="IPR036866">
    <property type="entry name" value="RibonucZ/Hydroxyglut_hydro"/>
</dbReference>
<dbReference type="InterPro" id="IPR016440">
    <property type="entry name" value="Rubredoxin-O_OxRdtase"/>
</dbReference>
<dbReference type="InterPro" id="IPR008254">
    <property type="entry name" value="Flavodoxin/NO_synth"/>
</dbReference>
<evidence type="ECO:0000313" key="2">
    <source>
        <dbReference type="EMBL" id="QKH79596.1"/>
    </source>
</evidence>
<dbReference type="Gene3D" id="3.60.15.10">
    <property type="entry name" value="Ribonuclease Z/Hydroxyacylglutathione hydrolase-like"/>
    <property type="match status" value="1"/>
</dbReference>
<reference evidence="2 3" key="1">
    <citation type="submission" date="2020-05" db="EMBL/GenBank/DDBJ databases">
        <title>FDA dAtabase for Regulatory Grade micrObial Sequences (FDA-ARGOS): Supporting development and validation of Infectious Disease Dx tests.</title>
        <authorList>
            <person name="Pederson C."/>
            <person name="Tallon L."/>
            <person name="Sadzewicz L."/>
            <person name="Zhao X."/>
            <person name="Vavikolanu K."/>
            <person name="Mehta A."/>
            <person name="Aluvathingal J."/>
            <person name="Nadendla S."/>
            <person name="Myers T."/>
            <person name="Yan Y."/>
            <person name="Sichtig H."/>
        </authorList>
    </citation>
    <scope>NUCLEOTIDE SEQUENCE [LARGE SCALE GENOMIC DNA]</scope>
    <source>
        <strain evidence="2 3">FDAARGOS_764</strain>
    </source>
</reference>
<evidence type="ECO:0000256" key="1">
    <source>
        <dbReference type="ARBA" id="ARBA00007121"/>
    </source>
</evidence>
<evidence type="ECO:0000313" key="3">
    <source>
        <dbReference type="Proteomes" id="UP000502899"/>
    </source>
</evidence>
<protein>
    <submittedName>
        <fullName evidence="2">FprA family A-type flavoprotein</fullName>
    </submittedName>
</protein>
<dbReference type="PIRSF" id="PIRSF005243">
    <property type="entry name" value="ROO"/>
    <property type="match status" value="1"/>
</dbReference>
<dbReference type="PROSITE" id="PS50902">
    <property type="entry name" value="FLAVODOXIN_LIKE"/>
    <property type="match status" value="1"/>
</dbReference>
<dbReference type="PANTHER" id="PTHR43717">
    <property type="entry name" value="ANAEROBIC NITRIC OXIDE REDUCTASE FLAVORUBREDOXIN"/>
    <property type="match status" value="1"/>
</dbReference>
<dbReference type="CDD" id="cd07709">
    <property type="entry name" value="flavodiiron_proteins_MBL-fold"/>
    <property type="match status" value="1"/>
</dbReference>
<dbReference type="Pfam" id="PF19583">
    <property type="entry name" value="ODP"/>
    <property type="match status" value="1"/>
</dbReference>
<dbReference type="GO" id="GO:0046872">
    <property type="term" value="F:metal ion binding"/>
    <property type="evidence" value="ECO:0007669"/>
    <property type="project" value="InterPro"/>
</dbReference>
<dbReference type="AlphaFoldDB" id="A0A133N3A6"/>
<proteinExistence type="inferred from homology"/>
<dbReference type="RefSeq" id="WP_002838573.1">
    <property type="nucleotide sequence ID" value="NZ_CAMPWK010000007.1"/>
</dbReference>
<organism evidence="2 3">
    <name type="scientific">Finegoldia magna</name>
    <name type="common">Peptostreptococcus magnus</name>
    <dbReference type="NCBI Taxonomy" id="1260"/>
    <lineage>
        <taxon>Bacteria</taxon>
        <taxon>Bacillati</taxon>
        <taxon>Bacillota</taxon>
        <taxon>Tissierellia</taxon>
        <taxon>Tissierellales</taxon>
        <taxon>Peptoniphilaceae</taxon>
        <taxon>Finegoldia</taxon>
    </lineage>
</organism>
<dbReference type="SUPFAM" id="SSF56281">
    <property type="entry name" value="Metallo-hydrolase/oxidoreductase"/>
    <property type="match status" value="1"/>
</dbReference>
<dbReference type="PANTHER" id="PTHR43717:SF1">
    <property type="entry name" value="ANAEROBIC NITRIC OXIDE REDUCTASE FLAVORUBREDOXIN"/>
    <property type="match status" value="1"/>
</dbReference>
<sequence length="397" mass="45557">MGVEPIKIQENLYYLGVNDRQTEFFENMWPLPYGVAYNSYLITGEKTCLMDTVKVSKSDEFVDNVKAILKDRKLDYLVIHHIEPDHSGSIPQILDLYPDIKIVGNKKTRSMLNDYYEIDSDHFVEVGEGDVLDLGDRKLTFYLTAMVHWPESMVSYDAENKILFSQDIFGGFGTNDGAIYDDELDYDLRRTEFRRYYTNIVGKYSQMAVRAINKLSSLEIETICPVHGCIWRKQPSRIVEDYTKWATYEVSEGVVIAYASMYGNTELMADQLARYLADEGVRNIEVMDVSKTHESYILSNCWEKKSLVLGSCTYNNTVYPVMNNLLNILKMQKLKNHVVSVFGSFGWSGGAVKNLKEFVEEGKFETTETIVEAKGRMKEEDDQGLRQMAKEIAAKIK</sequence>
<dbReference type="Proteomes" id="UP000502899">
    <property type="component" value="Chromosome"/>
</dbReference>
<dbReference type="InterPro" id="IPR045761">
    <property type="entry name" value="ODP_dom"/>
</dbReference>
<accession>A0A133N3A6</accession>
<dbReference type="GO" id="GO:0010181">
    <property type="term" value="F:FMN binding"/>
    <property type="evidence" value="ECO:0007669"/>
    <property type="project" value="InterPro"/>
</dbReference>
<dbReference type="InterPro" id="IPR001279">
    <property type="entry name" value="Metallo-B-lactamas"/>
</dbReference>
<dbReference type="Pfam" id="PF00258">
    <property type="entry name" value="Flavodoxin_1"/>
    <property type="match status" value="1"/>
</dbReference>
<dbReference type="Gene3D" id="3.40.50.360">
    <property type="match status" value="1"/>
</dbReference>
<dbReference type="GO" id="GO:0016651">
    <property type="term" value="F:oxidoreductase activity, acting on NAD(P)H"/>
    <property type="evidence" value="ECO:0007669"/>
    <property type="project" value="UniProtKB-ARBA"/>
</dbReference>
<dbReference type="SUPFAM" id="SSF52218">
    <property type="entry name" value="Flavoproteins"/>
    <property type="match status" value="1"/>
</dbReference>
<dbReference type="GO" id="GO:0009055">
    <property type="term" value="F:electron transfer activity"/>
    <property type="evidence" value="ECO:0007669"/>
    <property type="project" value="InterPro"/>
</dbReference>
<dbReference type="EMBL" id="CP054000">
    <property type="protein sequence ID" value="QKH79596.1"/>
    <property type="molecule type" value="Genomic_DNA"/>
</dbReference>
<dbReference type="SMART" id="SM00849">
    <property type="entry name" value="Lactamase_B"/>
    <property type="match status" value="1"/>
</dbReference>
<comment type="similarity">
    <text evidence="1">In the N-terminal section; belongs to the zinc metallo-hydrolase group 3 family.</text>
</comment>
<dbReference type="InterPro" id="IPR029039">
    <property type="entry name" value="Flavoprotein-like_sf"/>
</dbReference>
<gene>
    <name evidence="2" type="ORF">FOC70_04150</name>
</gene>
<name>A0A133N3A6_FINMA</name>